<dbReference type="PANTHER" id="PTHR30160:SF7">
    <property type="entry name" value="ADP-HEPTOSE--LPS HEPTOSYLTRANSFERASE 2"/>
    <property type="match status" value="1"/>
</dbReference>
<sequence>MRILLRLPNWVGDGVMLTPAFEALKKKYQDAKFVIVGNAAVCDLYRRDARVEEVFVDRSKQAFSRFFATMILAREIGACDLAITFANHFYPALLLYFTRSKRRIGFCGFLRRFLLTDAIKKQSTQHQVLSYMQLLQCLEISQDAGKMRLISEPMQKDFLTPSLPCRVVGIGAGAAYGSAKAWLREYFAEVITFLLEQKCRVLLLGSSAESMLNQKIIALLKQKDPSYPKELLHDMSGKTSITELVDVLAGLDLFIGNDSGPTQIAAALDTPLIVFFGPTPPTTLPWKTENAIIFNKHVSCAPCKQRECPLKHHACMREIKPEEVISAIKEQFQRLQRC</sequence>
<dbReference type="STRING" id="679897.HMU09690"/>
<keyword evidence="1" id="KW-0328">Glycosyltransferase</keyword>
<dbReference type="GO" id="GO:0008713">
    <property type="term" value="F:ADP-heptose-lipopolysaccharide heptosyltransferase activity"/>
    <property type="evidence" value="ECO:0007669"/>
    <property type="project" value="UniProtKB-EC"/>
</dbReference>
<organism evidence="6 7">
    <name type="scientific">Helicobacter mustelae (strain ATCC 43772 / CCUG 25715 / CIP 103759 / LMG 18044 / NCTC 12198 / R85-136P)</name>
    <name type="common">Campylobacter mustelae</name>
    <dbReference type="NCBI Taxonomy" id="679897"/>
    <lineage>
        <taxon>Bacteria</taxon>
        <taxon>Pseudomonadati</taxon>
        <taxon>Campylobacterota</taxon>
        <taxon>Epsilonproteobacteria</taxon>
        <taxon>Campylobacterales</taxon>
        <taxon>Helicobacteraceae</taxon>
        <taxon>Helicobacter</taxon>
    </lineage>
</organism>
<dbReference type="EC" id="2.4.99.24" evidence="4"/>
<dbReference type="CAZy" id="GT9">
    <property type="family name" value="Glycosyltransferase Family 9"/>
</dbReference>
<comment type="similarity">
    <text evidence="3">Belongs to the glycosyltransferase 9 family.</text>
</comment>
<reference evidence="6 7" key="1">
    <citation type="journal article" date="2010" name="BMC Genomics">
        <title>Comparative genomics and proteomics of Helicobacter mustelae, an ulcerogenic and carcinogenic gastric pathogen.</title>
        <authorList>
            <person name="O'Toole P.W."/>
            <person name="Snelling W.J."/>
            <person name="Canchaya C."/>
            <person name="Forde B.M."/>
            <person name="Hardie K.R."/>
            <person name="Josenhans C."/>
            <person name="Graham R.L.J."/>
            <person name="McMullan G."/>
            <person name="Parkhill J."/>
            <person name="Belda E."/>
            <person name="Bentley S.D."/>
        </authorList>
    </citation>
    <scope>NUCLEOTIDE SEQUENCE [LARGE SCALE GENOMIC DNA]</scope>
    <source>
        <strain evidence="7">ATCC 43772 / LMG 18044 / NCTC 12198 / 12198</strain>
    </source>
</reference>
<dbReference type="KEGG" id="hms:HMU09690"/>
<evidence type="ECO:0000313" key="7">
    <source>
        <dbReference type="Proteomes" id="UP000001522"/>
    </source>
</evidence>
<dbReference type="eggNOG" id="COG0859">
    <property type="taxonomic scope" value="Bacteria"/>
</dbReference>
<gene>
    <name evidence="6" type="primary">waaF</name>
    <name evidence="6" type="ordered locus">HMU09690</name>
</gene>
<dbReference type="PANTHER" id="PTHR30160">
    <property type="entry name" value="TETRAACYLDISACCHARIDE 4'-KINASE-RELATED"/>
    <property type="match status" value="1"/>
</dbReference>
<dbReference type="Proteomes" id="UP000001522">
    <property type="component" value="Chromosome"/>
</dbReference>
<dbReference type="InterPro" id="IPR011910">
    <property type="entry name" value="RfaF"/>
</dbReference>
<evidence type="ECO:0000313" key="6">
    <source>
        <dbReference type="EMBL" id="CBG40226.1"/>
    </source>
</evidence>
<dbReference type="InterPro" id="IPR002201">
    <property type="entry name" value="Glyco_trans_9"/>
</dbReference>
<dbReference type="CDD" id="cd03789">
    <property type="entry name" value="GT9_LPS_heptosyltransferase"/>
    <property type="match status" value="1"/>
</dbReference>
<dbReference type="HOGENOM" id="CLU_038371_0_0_7"/>
<dbReference type="EMBL" id="FN555004">
    <property type="protein sequence ID" value="CBG40226.1"/>
    <property type="molecule type" value="Genomic_DNA"/>
</dbReference>
<dbReference type="RefSeq" id="WP_013023298.1">
    <property type="nucleotide sequence ID" value="NC_013949.1"/>
</dbReference>
<name>D3UIA3_HELM1</name>
<keyword evidence="2 6" id="KW-0808">Transferase</keyword>
<comment type="catalytic activity">
    <reaction evidence="5">
        <text>an L-alpha-D-Hep-(1-&gt;5)-[alpha-Kdo-(2-&gt;4)]-alpha-Kdo-(2-&gt;6)-lipid A + ADP-L-glycero-beta-D-manno-heptose = an L-alpha-D-Hep-(1-&gt;3)-L-alpha-D-Hep-(1-&gt;5)-[alpha-Kdo-(2-&gt;4)]-alpha-Kdo-(2-&gt;6)-lipid A + ADP + H(+)</text>
        <dbReference type="Rhea" id="RHEA:74071"/>
        <dbReference type="ChEBI" id="CHEBI:15378"/>
        <dbReference type="ChEBI" id="CHEBI:61506"/>
        <dbReference type="ChEBI" id="CHEBI:193068"/>
        <dbReference type="ChEBI" id="CHEBI:193069"/>
        <dbReference type="ChEBI" id="CHEBI:456216"/>
        <dbReference type="EC" id="2.4.99.24"/>
    </reaction>
</comment>
<dbReference type="Gene3D" id="3.40.50.2000">
    <property type="entry name" value="Glycogen Phosphorylase B"/>
    <property type="match status" value="2"/>
</dbReference>
<accession>D3UIA3</accession>
<dbReference type="AlphaFoldDB" id="D3UIA3"/>
<evidence type="ECO:0000256" key="4">
    <source>
        <dbReference type="ARBA" id="ARBA00044042"/>
    </source>
</evidence>
<proteinExistence type="inferred from homology"/>
<keyword evidence="7" id="KW-1185">Reference proteome</keyword>
<dbReference type="GO" id="GO:0005829">
    <property type="term" value="C:cytosol"/>
    <property type="evidence" value="ECO:0007669"/>
    <property type="project" value="TreeGrafter"/>
</dbReference>
<dbReference type="InterPro" id="IPR051199">
    <property type="entry name" value="LPS_LOS_Heptosyltrfase"/>
</dbReference>
<evidence type="ECO:0000256" key="3">
    <source>
        <dbReference type="ARBA" id="ARBA00043995"/>
    </source>
</evidence>
<evidence type="ECO:0000256" key="1">
    <source>
        <dbReference type="ARBA" id="ARBA00022676"/>
    </source>
</evidence>
<evidence type="ECO:0000256" key="5">
    <source>
        <dbReference type="ARBA" id="ARBA00047503"/>
    </source>
</evidence>
<protein>
    <recommendedName>
        <fullName evidence="4">lipopolysaccharide heptosyltransferase II</fullName>
        <ecNumber evidence="4">2.4.99.24</ecNumber>
    </recommendedName>
</protein>
<evidence type="ECO:0000256" key="2">
    <source>
        <dbReference type="ARBA" id="ARBA00022679"/>
    </source>
</evidence>
<dbReference type="Pfam" id="PF01075">
    <property type="entry name" value="Glyco_transf_9"/>
    <property type="match status" value="1"/>
</dbReference>
<dbReference type="NCBIfam" id="TIGR02195">
    <property type="entry name" value="heptsyl_trn_II"/>
    <property type="match status" value="1"/>
</dbReference>
<dbReference type="GO" id="GO:0009244">
    <property type="term" value="P:lipopolysaccharide core region biosynthetic process"/>
    <property type="evidence" value="ECO:0007669"/>
    <property type="project" value="TreeGrafter"/>
</dbReference>
<dbReference type="SUPFAM" id="SSF53756">
    <property type="entry name" value="UDP-Glycosyltransferase/glycogen phosphorylase"/>
    <property type="match status" value="1"/>
</dbReference>